<feature type="compositionally biased region" description="Basic and acidic residues" evidence="1">
    <location>
        <begin position="413"/>
        <end position="450"/>
    </location>
</feature>
<dbReference type="EMBL" id="KZ805398">
    <property type="protein sequence ID" value="PVH99164.1"/>
    <property type="molecule type" value="Genomic_DNA"/>
</dbReference>
<evidence type="ECO:0000256" key="1">
    <source>
        <dbReference type="SAM" id="MobiDB-lite"/>
    </source>
</evidence>
<proteinExistence type="predicted"/>
<feature type="domain" description="DUF8035" evidence="2">
    <location>
        <begin position="773"/>
        <end position="825"/>
    </location>
</feature>
<name>A0A2V1DPQ7_9PLEO</name>
<dbReference type="PANTHER" id="PTHR42081:SF1">
    <property type="entry name" value="ZINC FINGER PROTEIN DHHC DOMAIN CONTAINING PROTEIN"/>
    <property type="match status" value="1"/>
</dbReference>
<feature type="compositionally biased region" description="Basic and acidic residues" evidence="1">
    <location>
        <begin position="741"/>
        <end position="758"/>
    </location>
</feature>
<accession>A0A2V1DPQ7</accession>
<dbReference type="PANTHER" id="PTHR42081">
    <property type="entry name" value="ZINC FINGER PROTEIN DHHC DOMAIN CONTAINING PROTEIN"/>
    <property type="match status" value="1"/>
</dbReference>
<evidence type="ECO:0000313" key="3">
    <source>
        <dbReference type="EMBL" id="PVH99164.1"/>
    </source>
</evidence>
<feature type="compositionally biased region" description="Basic and acidic residues" evidence="1">
    <location>
        <begin position="687"/>
        <end position="697"/>
    </location>
</feature>
<feature type="compositionally biased region" description="Basic and acidic residues" evidence="1">
    <location>
        <begin position="629"/>
        <end position="675"/>
    </location>
</feature>
<dbReference type="InterPro" id="IPR058348">
    <property type="entry name" value="DUF8035"/>
</dbReference>
<feature type="compositionally biased region" description="Polar residues" evidence="1">
    <location>
        <begin position="711"/>
        <end position="724"/>
    </location>
</feature>
<feature type="compositionally biased region" description="Low complexity" evidence="1">
    <location>
        <begin position="82"/>
        <end position="106"/>
    </location>
</feature>
<reference evidence="3 4" key="1">
    <citation type="journal article" date="2018" name="Sci. Rep.">
        <title>Comparative genomics provides insights into the lifestyle and reveals functional heterogeneity of dark septate endophytic fungi.</title>
        <authorList>
            <person name="Knapp D.G."/>
            <person name="Nemeth J.B."/>
            <person name="Barry K."/>
            <person name="Hainaut M."/>
            <person name="Henrissat B."/>
            <person name="Johnson J."/>
            <person name="Kuo A."/>
            <person name="Lim J.H.P."/>
            <person name="Lipzen A."/>
            <person name="Nolan M."/>
            <person name="Ohm R.A."/>
            <person name="Tamas L."/>
            <person name="Grigoriev I.V."/>
            <person name="Spatafora J.W."/>
            <person name="Nagy L.G."/>
            <person name="Kovacs G.M."/>
        </authorList>
    </citation>
    <scope>NUCLEOTIDE SEQUENCE [LARGE SCALE GENOMIC DNA]</scope>
    <source>
        <strain evidence="3 4">DSE2036</strain>
    </source>
</reference>
<evidence type="ECO:0000259" key="2">
    <source>
        <dbReference type="Pfam" id="PF26118"/>
    </source>
</evidence>
<dbReference type="OrthoDB" id="5418088at2759"/>
<dbReference type="Proteomes" id="UP000244855">
    <property type="component" value="Unassembled WGS sequence"/>
</dbReference>
<dbReference type="STRING" id="97972.A0A2V1DPQ7"/>
<feature type="compositionally biased region" description="Basic and acidic residues" evidence="1">
    <location>
        <begin position="815"/>
        <end position="858"/>
    </location>
</feature>
<gene>
    <name evidence="3" type="ORF">DM02DRAFT_476630</name>
</gene>
<organism evidence="3 4">
    <name type="scientific">Periconia macrospinosa</name>
    <dbReference type="NCBI Taxonomy" id="97972"/>
    <lineage>
        <taxon>Eukaryota</taxon>
        <taxon>Fungi</taxon>
        <taxon>Dikarya</taxon>
        <taxon>Ascomycota</taxon>
        <taxon>Pezizomycotina</taxon>
        <taxon>Dothideomycetes</taxon>
        <taxon>Pleosporomycetidae</taxon>
        <taxon>Pleosporales</taxon>
        <taxon>Massarineae</taxon>
        <taxon>Periconiaceae</taxon>
        <taxon>Periconia</taxon>
    </lineage>
</organism>
<feature type="region of interest" description="Disordered" evidence="1">
    <location>
        <begin position="1"/>
        <end position="174"/>
    </location>
</feature>
<keyword evidence="4" id="KW-1185">Reference proteome</keyword>
<feature type="non-terminal residue" evidence="3">
    <location>
        <position position="1"/>
    </location>
</feature>
<protein>
    <recommendedName>
        <fullName evidence="2">DUF8035 domain-containing protein</fullName>
    </recommendedName>
</protein>
<feature type="region of interest" description="Disordered" evidence="1">
    <location>
        <begin position="207"/>
        <end position="369"/>
    </location>
</feature>
<feature type="compositionally biased region" description="Basic and acidic residues" evidence="1">
    <location>
        <begin position="598"/>
        <end position="620"/>
    </location>
</feature>
<feature type="region of interest" description="Disordered" evidence="1">
    <location>
        <begin position="815"/>
        <end position="873"/>
    </location>
</feature>
<sequence length="873" mass="101757">LPPPLPPRRNSTAVPALFHLKTTATQPSAMTSRYARPSSPRGRFSNPARSSTGTFDPYYDSTYYGRPSSPRTSGERIGGSLYSTHTYAPSSSSSSRSSTYKYDSYSGRPRRSTLTESDDRSSWSNIPPPALPVRPHVHHDRPSSPLSRTWDNRADTYVTYPPTRREHKRIYSVDDNSHSTKLVAEKDILESRRRDLDDRGYSITSGGRSYHLHKPTTRTSDVGDDGFSYTDPAGMFRDTEPAWRRPRSGSVERGSRPTSMIAERTPRSSNRELGPPPSTRGFDKINNNINRSGSHHRGRSPSLERGRDVSKYDNYPEPHPPRPASTLYHAPAVNQEPRRDAYRNDYGRPDRDVENRRYTPADQFDPDVAKRGFGIASPIIAQAPEQPYQPHWNMQEPPRARPAEHANQYYAADRAEVRMPEPRPREREGSSTYEERPRDRDRDRDRRESGHVQPQSAIPAVAGAVAGAVGGALLKSRNKDRDSERDYDRDRELEKEREREREQRREWDERDRRDRVSDDRREERRSRNLDDRRDRPLEDRRDRAPEDRRERVSEERIPPPASGYVSTHDVSRKHRDRRSEDDERERRARKAPSSEGSGDERPRHYVERDAAKESDHRKDTAPILDPDEDYRRRIQLEAERNGRGRDPGESDRDKERQRRREERDKSRDRVEEVRPRAPPSDISAETPRSRHDDHASHILDTNIVQEPDSMLSATQEQSSRSVQIVTPPKEPPPQPKGILRKPTEKFPEEPEPIREGVAPHKSQLKGKDIPQNARWTKIDRRLVNPEALEEAKERFEERLDCVIVLRVLTKQEIQKLADRTKEIRASREDEYDRDDHRDRERRSRRYRDEDDRDRRRDYDDDDDIGRDRERDRD</sequence>
<dbReference type="AlphaFoldDB" id="A0A2V1DPQ7"/>
<feature type="compositionally biased region" description="Basic and acidic residues" evidence="1">
    <location>
        <begin position="577"/>
        <end position="586"/>
    </location>
</feature>
<feature type="compositionally biased region" description="Basic and acidic residues" evidence="1">
    <location>
        <begin position="302"/>
        <end position="320"/>
    </location>
</feature>
<feature type="compositionally biased region" description="Basic and acidic residues" evidence="1">
    <location>
        <begin position="477"/>
        <end position="557"/>
    </location>
</feature>
<evidence type="ECO:0000313" key="4">
    <source>
        <dbReference type="Proteomes" id="UP000244855"/>
    </source>
</evidence>
<feature type="non-terminal residue" evidence="3">
    <location>
        <position position="873"/>
    </location>
</feature>
<feature type="compositionally biased region" description="Basic and acidic residues" evidence="1">
    <location>
        <begin position="336"/>
        <end position="359"/>
    </location>
</feature>
<dbReference type="Pfam" id="PF26118">
    <property type="entry name" value="DUF8035"/>
    <property type="match status" value="1"/>
</dbReference>
<feature type="compositionally biased region" description="Polar residues" evidence="1">
    <location>
        <begin position="22"/>
        <end position="31"/>
    </location>
</feature>
<feature type="region of interest" description="Disordered" evidence="1">
    <location>
        <begin position="412"/>
        <end position="772"/>
    </location>
</feature>